<keyword evidence="6 9" id="KW-1133">Transmembrane helix</keyword>
<feature type="compositionally biased region" description="Low complexity" evidence="8">
    <location>
        <begin position="419"/>
        <end position="431"/>
    </location>
</feature>
<dbReference type="InterPro" id="IPR020846">
    <property type="entry name" value="MFS_dom"/>
</dbReference>
<comment type="subcellular location">
    <subcellularLocation>
        <location evidence="1">Cell membrane</location>
        <topology evidence="1">Multi-pass membrane protein</topology>
    </subcellularLocation>
</comment>
<dbReference type="Proteomes" id="UP000289260">
    <property type="component" value="Chromosome"/>
</dbReference>
<dbReference type="Pfam" id="PF07690">
    <property type="entry name" value="MFS_1"/>
    <property type="match status" value="1"/>
</dbReference>
<dbReference type="GO" id="GO:1990961">
    <property type="term" value="P:xenobiotic detoxification by transmembrane export across the plasma membrane"/>
    <property type="evidence" value="ECO:0007669"/>
    <property type="project" value="InterPro"/>
</dbReference>
<feature type="transmembrane region" description="Helical" evidence="9">
    <location>
        <begin position="276"/>
        <end position="297"/>
    </location>
</feature>
<dbReference type="PANTHER" id="PTHR23502">
    <property type="entry name" value="MAJOR FACILITATOR SUPERFAMILY"/>
    <property type="match status" value="1"/>
</dbReference>
<comment type="similarity">
    <text evidence="2">Belongs to the major facilitator superfamily. Bcr/CmlA family.</text>
</comment>
<feature type="transmembrane region" description="Helical" evidence="9">
    <location>
        <begin position="41"/>
        <end position="60"/>
    </location>
</feature>
<feature type="transmembrane region" description="Helical" evidence="9">
    <location>
        <begin position="160"/>
        <end position="180"/>
    </location>
</feature>
<evidence type="ECO:0000313" key="11">
    <source>
        <dbReference type="EMBL" id="QBE49731.1"/>
    </source>
</evidence>
<evidence type="ECO:0000256" key="4">
    <source>
        <dbReference type="ARBA" id="ARBA00022475"/>
    </source>
</evidence>
<feature type="transmembrane region" description="Helical" evidence="9">
    <location>
        <begin position="303"/>
        <end position="327"/>
    </location>
</feature>
<dbReference type="PROSITE" id="PS00216">
    <property type="entry name" value="SUGAR_TRANSPORT_1"/>
    <property type="match status" value="1"/>
</dbReference>
<evidence type="ECO:0000256" key="2">
    <source>
        <dbReference type="ARBA" id="ARBA00006236"/>
    </source>
</evidence>
<sequence>MGLVRITLVLGALEAFGPLSMDLYLPQLPQLARSLGTSDALAQATMSVCMIGLGIGQLIAGPLSDRFGRKRPLVAGVVLFAVLSAVCAVAPTVEVLLAARFLQGLAGSAGVVISMAVARDLFQGVELSRMLSLLALVSSLTPIIAPVIGGQLARFMDWRGIFFVLAGIGAALVLVAQLGLRETLHEGRHTGGPLGTTAVHIASVMRDPLFVAIMLAGCLGGTAFFAYLSMSSFVLQGEFGLTPQIFSLIFAANALAHLGGAQVSRSLVRRFGTVRMYLSGQLAGAAAAILLLTATLLQAPAVAYILLLALYLGASGLGGPNGTTIALGGHGSRAGTASALLGMAMFTAGAVVAPLVSAVAGTSTLTLAATVAAGAVLAALIGWFAVRRRAPRADPSCGPAGIDPGATVAAGTEPGATAAAATASAAAAPAPAHRDATTVPAKTTGIPRESSASHTERLP</sequence>
<evidence type="ECO:0000256" key="1">
    <source>
        <dbReference type="ARBA" id="ARBA00004651"/>
    </source>
</evidence>
<dbReference type="RefSeq" id="WP_130110844.1">
    <property type="nucleotide sequence ID" value="NZ_CP035806.1"/>
</dbReference>
<feature type="transmembrane region" description="Helical" evidence="9">
    <location>
        <begin position="97"/>
        <end position="118"/>
    </location>
</feature>
<dbReference type="PROSITE" id="PS50850">
    <property type="entry name" value="MFS"/>
    <property type="match status" value="1"/>
</dbReference>
<feature type="region of interest" description="Disordered" evidence="8">
    <location>
        <begin position="419"/>
        <end position="459"/>
    </location>
</feature>
<proteinExistence type="inferred from homology"/>
<dbReference type="CDD" id="cd17320">
    <property type="entry name" value="MFS_MdfA_MDR_like"/>
    <property type="match status" value="1"/>
</dbReference>
<feature type="transmembrane region" description="Helical" evidence="9">
    <location>
        <begin position="209"/>
        <end position="230"/>
    </location>
</feature>
<dbReference type="Gene3D" id="1.20.1720.10">
    <property type="entry name" value="Multidrug resistance protein D"/>
    <property type="match status" value="1"/>
</dbReference>
<dbReference type="GO" id="GO:0042910">
    <property type="term" value="F:xenobiotic transmembrane transporter activity"/>
    <property type="evidence" value="ECO:0007669"/>
    <property type="project" value="InterPro"/>
</dbReference>
<dbReference type="GO" id="GO:0005886">
    <property type="term" value="C:plasma membrane"/>
    <property type="evidence" value="ECO:0007669"/>
    <property type="project" value="UniProtKB-SubCell"/>
</dbReference>
<evidence type="ECO:0000256" key="5">
    <source>
        <dbReference type="ARBA" id="ARBA00022692"/>
    </source>
</evidence>
<dbReference type="PANTHER" id="PTHR23502:SF132">
    <property type="entry name" value="POLYAMINE TRANSPORTER 2-RELATED"/>
    <property type="match status" value="1"/>
</dbReference>
<feature type="transmembrane region" description="Helical" evidence="9">
    <location>
        <begin position="245"/>
        <end position="264"/>
    </location>
</feature>
<keyword evidence="7 9" id="KW-0472">Membrane</keyword>
<keyword evidence="12" id="KW-1185">Reference proteome</keyword>
<evidence type="ECO:0000256" key="8">
    <source>
        <dbReference type="SAM" id="MobiDB-lite"/>
    </source>
</evidence>
<evidence type="ECO:0000256" key="9">
    <source>
        <dbReference type="SAM" id="Phobius"/>
    </source>
</evidence>
<accession>A0A4P6KI27</accession>
<feature type="transmembrane region" description="Helical" evidence="9">
    <location>
        <begin position="72"/>
        <end position="91"/>
    </location>
</feature>
<keyword evidence="3" id="KW-0813">Transport</keyword>
<reference evidence="11 12" key="1">
    <citation type="submission" date="2019-02" db="EMBL/GenBank/DDBJ databases">
        <authorList>
            <person name="Sun L."/>
            <person name="Pan D."/>
            <person name="Wu X."/>
        </authorList>
    </citation>
    <scope>NUCLEOTIDE SEQUENCE [LARGE SCALE GENOMIC DNA]</scope>
    <source>
        <strain evidence="11 12">JW-1</strain>
    </source>
</reference>
<feature type="domain" description="Major facilitator superfamily (MFS) profile" evidence="10">
    <location>
        <begin position="1"/>
        <end position="390"/>
    </location>
</feature>
<dbReference type="NCBIfam" id="TIGR00710">
    <property type="entry name" value="efflux_Bcr_CflA"/>
    <property type="match status" value="1"/>
</dbReference>
<name>A0A4P6KI27_9MICO</name>
<evidence type="ECO:0000313" key="12">
    <source>
        <dbReference type="Proteomes" id="UP000289260"/>
    </source>
</evidence>
<gene>
    <name evidence="11" type="ORF">EVS81_13615</name>
</gene>
<dbReference type="InterPro" id="IPR005829">
    <property type="entry name" value="Sugar_transporter_CS"/>
</dbReference>
<dbReference type="AlphaFoldDB" id="A0A4P6KI27"/>
<evidence type="ECO:0000256" key="3">
    <source>
        <dbReference type="ARBA" id="ARBA00022448"/>
    </source>
</evidence>
<evidence type="ECO:0000259" key="10">
    <source>
        <dbReference type="PROSITE" id="PS50850"/>
    </source>
</evidence>
<dbReference type="InterPro" id="IPR004812">
    <property type="entry name" value="Efflux_drug-R_Bcr/CmlA"/>
</dbReference>
<dbReference type="EMBL" id="CP035806">
    <property type="protein sequence ID" value="QBE49731.1"/>
    <property type="molecule type" value="Genomic_DNA"/>
</dbReference>
<feature type="transmembrane region" description="Helical" evidence="9">
    <location>
        <begin position="130"/>
        <end position="148"/>
    </location>
</feature>
<feature type="transmembrane region" description="Helical" evidence="9">
    <location>
        <begin position="365"/>
        <end position="386"/>
    </location>
</feature>
<keyword evidence="4" id="KW-1003">Cell membrane</keyword>
<dbReference type="KEGG" id="ltr:EVS81_13615"/>
<dbReference type="InterPro" id="IPR011701">
    <property type="entry name" value="MFS"/>
</dbReference>
<organism evidence="11 12">
    <name type="scientific">Leucobacter triazinivorans</name>
    <dbReference type="NCBI Taxonomy" id="1784719"/>
    <lineage>
        <taxon>Bacteria</taxon>
        <taxon>Bacillati</taxon>
        <taxon>Actinomycetota</taxon>
        <taxon>Actinomycetes</taxon>
        <taxon>Micrococcales</taxon>
        <taxon>Microbacteriaceae</taxon>
        <taxon>Leucobacter</taxon>
    </lineage>
</organism>
<evidence type="ECO:0000256" key="6">
    <source>
        <dbReference type="ARBA" id="ARBA00022989"/>
    </source>
</evidence>
<feature type="transmembrane region" description="Helical" evidence="9">
    <location>
        <begin position="339"/>
        <end position="359"/>
    </location>
</feature>
<protein>
    <submittedName>
        <fullName evidence="11">Bcr/CflA family efflux MFS transporter</fullName>
    </submittedName>
</protein>
<evidence type="ECO:0000256" key="7">
    <source>
        <dbReference type="ARBA" id="ARBA00023136"/>
    </source>
</evidence>
<dbReference type="InterPro" id="IPR036259">
    <property type="entry name" value="MFS_trans_sf"/>
</dbReference>
<dbReference type="SUPFAM" id="SSF103473">
    <property type="entry name" value="MFS general substrate transporter"/>
    <property type="match status" value="1"/>
</dbReference>
<dbReference type="OrthoDB" id="9814303at2"/>
<keyword evidence="5 9" id="KW-0812">Transmembrane</keyword>